<comment type="caution">
    <text evidence="2">The sequence shown here is derived from an EMBL/GenBank/DDBJ whole genome shotgun (WGS) entry which is preliminary data.</text>
</comment>
<keyword evidence="1" id="KW-0812">Transmembrane</keyword>
<keyword evidence="3" id="KW-1185">Reference proteome</keyword>
<proteinExistence type="predicted"/>
<accession>A0A2K2F0W1</accession>
<evidence type="ECO:0000313" key="2">
    <source>
        <dbReference type="EMBL" id="PNU01193.1"/>
    </source>
</evidence>
<reference evidence="2 3" key="1">
    <citation type="submission" date="2017-06" db="EMBL/GenBank/DDBJ databases">
        <title>Investigating the central metabolism of Clostridium thermosuccinogenes.</title>
        <authorList>
            <person name="Koendjbiharie J.G."/>
            <person name="van Kranenburg R."/>
        </authorList>
    </citation>
    <scope>NUCLEOTIDE SEQUENCE [LARGE SCALE GENOMIC DNA]</scope>
    <source>
        <strain evidence="2 3">DSM 5806</strain>
    </source>
</reference>
<protein>
    <submittedName>
        <fullName evidence="2">Uncharacterized protein</fullName>
    </submittedName>
</protein>
<keyword evidence="1" id="KW-0472">Membrane</keyword>
<dbReference type="KEGG" id="cthd:CDO33_10990"/>
<evidence type="ECO:0000313" key="3">
    <source>
        <dbReference type="Proteomes" id="UP000236151"/>
    </source>
</evidence>
<feature type="transmembrane region" description="Helical" evidence="1">
    <location>
        <begin position="9"/>
        <end position="27"/>
    </location>
</feature>
<feature type="transmembrane region" description="Helical" evidence="1">
    <location>
        <begin position="33"/>
        <end position="52"/>
    </location>
</feature>
<dbReference type="EMBL" id="NIOJ01000003">
    <property type="protein sequence ID" value="PNU01193.1"/>
    <property type="molecule type" value="Genomic_DNA"/>
</dbReference>
<organism evidence="2 3">
    <name type="scientific">Clostridium thermosuccinogenes</name>
    <dbReference type="NCBI Taxonomy" id="84032"/>
    <lineage>
        <taxon>Bacteria</taxon>
        <taxon>Bacillati</taxon>
        <taxon>Bacillota</taxon>
        <taxon>Clostridia</taxon>
        <taxon>Eubacteriales</taxon>
        <taxon>Clostridiaceae</taxon>
        <taxon>Clostridium</taxon>
    </lineage>
</organism>
<dbReference type="AlphaFoldDB" id="A0A2K2F0W1"/>
<keyword evidence="1" id="KW-1133">Transmembrane helix</keyword>
<name>A0A2K2F0W1_9CLOT</name>
<sequence>MKDYSYSELGMLIGAAVGGILSILGFSATKKPLFFLLAAVGIFTGVIIGKNMDRNSSYAKSDKNDANHKFF</sequence>
<dbReference type="Proteomes" id="UP000236151">
    <property type="component" value="Unassembled WGS sequence"/>
</dbReference>
<dbReference type="RefSeq" id="WP_103080051.1">
    <property type="nucleotide sequence ID" value="NZ_JBAIZC010000017.1"/>
</dbReference>
<gene>
    <name evidence="2" type="ORF">CDQ84_02070</name>
</gene>
<evidence type="ECO:0000256" key="1">
    <source>
        <dbReference type="SAM" id="Phobius"/>
    </source>
</evidence>